<accession>A0ACC6S607</accession>
<evidence type="ECO:0000313" key="1">
    <source>
        <dbReference type="EMBL" id="MEQ2525465.1"/>
    </source>
</evidence>
<gene>
    <name evidence="1" type="ORF">WMO40_02025</name>
</gene>
<evidence type="ECO:0000313" key="2">
    <source>
        <dbReference type="Proteomes" id="UP001439875"/>
    </source>
</evidence>
<reference evidence="1" key="1">
    <citation type="submission" date="2024-03" db="EMBL/GenBank/DDBJ databases">
        <title>Human intestinal bacterial collection.</title>
        <authorList>
            <person name="Pauvert C."/>
            <person name="Hitch T.C.A."/>
            <person name="Clavel T."/>
        </authorList>
    </citation>
    <scope>NUCLEOTIDE SEQUENCE</scope>
    <source>
        <strain evidence="1">CLA-AA-H227</strain>
    </source>
</reference>
<proteinExistence type="predicted"/>
<comment type="caution">
    <text evidence="1">The sequence shown here is derived from an EMBL/GenBank/DDBJ whole genome shotgun (WGS) entry which is preliminary data.</text>
</comment>
<dbReference type="EMBL" id="JBBMEW010000001">
    <property type="protein sequence ID" value="MEQ2525465.1"/>
    <property type="molecule type" value="Genomic_DNA"/>
</dbReference>
<name>A0ACC6S607_9BACI</name>
<sequence>MSAKQDRRVERTKRDLKNSILHLIQEKQDLNRISITEIVEKANYNRGTFYAHYTDKVALLNEIMEEAIDGFIEAFRKPYHEKSMLDLHSMSATVIKIFDHVEQNASIYSLLFNNKIFPGFQQTLCYSLEKVFSKEIAFQDHAMEKINKDLYIRSQCFSIIGMLDLWIERNFEFSSKYMTSQLLEISNYKPINFKITKSKGQNESK</sequence>
<organism evidence="1 2">
    <name type="scientific">Robertmurraya yapensis</name>
    <name type="common">ex Hitch et al 2024</name>
    <dbReference type="NCBI Taxonomy" id="3133160"/>
    <lineage>
        <taxon>Bacteria</taxon>
        <taxon>Bacillati</taxon>
        <taxon>Bacillota</taxon>
        <taxon>Bacilli</taxon>
        <taxon>Bacillales</taxon>
        <taxon>Bacillaceae</taxon>
        <taxon>Robertmurraya</taxon>
    </lineage>
</organism>
<protein>
    <submittedName>
        <fullName evidence="1">TetR/AcrR family transcriptional regulator</fullName>
    </submittedName>
</protein>
<keyword evidence="2" id="KW-1185">Reference proteome</keyword>
<dbReference type="Proteomes" id="UP001439875">
    <property type="component" value="Unassembled WGS sequence"/>
</dbReference>